<dbReference type="Gene3D" id="3.90.550.10">
    <property type="entry name" value="Spore Coat Polysaccharide Biosynthesis Protein SpsA, Chain A"/>
    <property type="match status" value="1"/>
</dbReference>
<dbReference type="SUPFAM" id="SSF53448">
    <property type="entry name" value="Nucleotide-diphospho-sugar transferases"/>
    <property type="match status" value="1"/>
</dbReference>
<feature type="region of interest" description="Disordered" evidence="1">
    <location>
        <begin position="1"/>
        <end position="22"/>
    </location>
</feature>
<proteinExistence type="predicted"/>
<dbReference type="Proteomes" id="UP000620046">
    <property type="component" value="Unassembled WGS sequence"/>
</dbReference>
<keyword evidence="3" id="KW-0808">Transferase</keyword>
<dbReference type="InterPro" id="IPR050834">
    <property type="entry name" value="Glycosyltransf_2"/>
</dbReference>
<dbReference type="CDD" id="cd00761">
    <property type="entry name" value="Glyco_tranf_GTA_type"/>
    <property type="match status" value="1"/>
</dbReference>
<accession>A0ABQ1GFG1</accession>
<dbReference type="PANTHER" id="PTHR43685">
    <property type="entry name" value="GLYCOSYLTRANSFERASE"/>
    <property type="match status" value="1"/>
</dbReference>
<dbReference type="GO" id="GO:0016740">
    <property type="term" value="F:transferase activity"/>
    <property type="evidence" value="ECO:0007669"/>
    <property type="project" value="UniProtKB-KW"/>
</dbReference>
<organism evidence="3 4">
    <name type="scientific">Dyella nitratireducens</name>
    <dbReference type="NCBI Taxonomy" id="1849580"/>
    <lineage>
        <taxon>Bacteria</taxon>
        <taxon>Pseudomonadati</taxon>
        <taxon>Pseudomonadota</taxon>
        <taxon>Gammaproteobacteria</taxon>
        <taxon>Lysobacterales</taxon>
        <taxon>Rhodanobacteraceae</taxon>
        <taxon>Dyella</taxon>
    </lineage>
</organism>
<feature type="domain" description="Glycosyltransferase 2-like" evidence="2">
    <location>
        <begin position="35"/>
        <end position="187"/>
    </location>
</feature>
<evidence type="ECO:0000256" key="1">
    <source>
        <dbReference type="SAM" id="MobiDB-lite"/>
    </source>
</evidence>
<dbReference type="PANTHER" id="PTHR43685:SF2">
    <property type="entry name" value="GLYCOSYLTRANSFERASE 2-LIKE DOMAIN-CONTAINING PROTEIN"/>
    <property type="match status" value="1"/>
</dbReference>
<dbReference type="InterPro" id="IPR001173">
    <property type="entry name" value="Glyco_trans_2-like"/>
</dbReference>
<protein>
    <submittedName>
        <fullName evidence="3">Glycosyl transferase</fullName>
    </submittedName>
</protein>
<comment type="caution">
    <text evidence="3">The sequence shown here is derived from an EMBL/GenBank/DDBJ whole genome shotgun (WGS) entry which is preliminary data.</text>
</comment>
<reference evidence="4" key="1">
    <citation type="journal article" date="2019" name="Int. J. Syst. Evol. Microbiol.">
        <title>The Global Catalogue of Microorganisms (GCM) 10K type strain sequencing project: providing services to taxonomists for standard genome sequencing and annotation.</title>
        <authorList>
            <consortium name="The Broad Institute Genomics Platform"/>
            <consortium name="The Broad Institute Genome Sequencing Center for Infectious Disease"/>
            <person name="Wu L."/>
            <person name="Ma J."/>
        </authorList>
    </citation>
    <scope>NUCLEOTIDE SEQUENCE [LARGE SCALE GENOMIC DNA]</scope>
    <source>
        <strain evidence="4">CGMCC 1.15439</strain>
    </source>
</reference>
<sequence>MHRTSHAQPSASSATTADGRRENHAVQVGDIAPVSVVIPCYRCVHTIGHAVASVAAQTVRPAEVLLVEDGSGDGTLEELHRVAGIYPPGWVKVMAMPRNSGPSAARNRGWQHAVQPWVAFLDADDSWHPQKLKLQMEALAEDTQAVLIAHDMNEQTRTMPPPPLNYPVSATQVTAYRLFLLRTQFPTASIILRRDLPFRFDETRRLAEDLLLWAQILLSGHRCIRLNQVLASYHKAPYGAGGLSRSLIAMNKAVVEVRRELHQQGLLNWWLWRLADAVGLLRYLRRWAITLRRRRDDVMLAQSNEASS</sequence>
<evidence type="ECO:0000313" key="3">
    <source>
        <dbReference type="EMBL" id="GGA42757.1"/>
    </source>
</evidence>
<feature type="compositionally biased region" description="Polar residues" evidence="1">
    <location>
        <begin position="1"/>
        <end position="16"/>
    </location>
</feature>
<evidence type="ECO:0000259" key="2">
    <source>
        <dbReference type="Pfam" id="PF00535"/>
    </source>
</evidence>
<dbReference type="Pfam" id="PF00535">
    <property type="entry name" value="Glycos_transf_2"/>
    <property type="match status" value="1"/>
</dbReference>
<name>A0ABQ1GFG1_9GAMM</name>
<gene>
    <name evidence="3" type="ORF">GCM10010981_34820</name>
</gene>
<keyword evidence="4" id="KW-1185">Reference proteome</keyword>
<dbReference type="InterPro" id="IPR029044">
    <property type="entry name" value="Nucleotide-diphossugar_trans"/>
</dbReference>
<dbReference type="EMBL" id="BMJA01000003">
    <property type="protein sequence ID" value="GGA42757.1"/>
    <property type="molecule type" value="Genomic_DNA"/>
</dbReference>
<dbReference type="RefSeq" id="WP_188796146.1">
    <property type="nucleotide sequence ID" value="NZ_BMJA01000003.1"/>
</dbReference>
<evidence type="ECO:0000313" key="4">
    <source>
        <dbReference type="Proteomes" id="UP000620046"/>
    </source>
</evidence>